<protein>
    <submittedName>
        <fullName evidence="1">Uncharacterized protein</fullName>
    </submittedName>
</protein>
<organism evidence="1 2">
    <name type="scientific">Russula earlei</name>
    <dbReference type="NCBI Taxonomy" id="71964"/>
    <lineage>
        <taxon>Eukaryota</taxon>
        <taxon>Fungi</taxon>
        <taxon>Dikarya</taxon>
        <taxon>Basidiomycota</taxon>
        <taxon>Agaricomycotina</taxon>
        <taxon>Agaricomycetes</taxon>
        <taxon>Russulales</taxon>
        <taxon>Russulaceae</taxon>
        <taxon>Russula</taxon>
    </lineage>
</organism>
<comment type="caution">
    <text evidence="1">The sequence shown here is derived from an EMBL/GenBank/DDBJ whole genome shotgun (WGS) entry which is preliminary data.</text>
</comment>
<dbReference type="EMBL" id="JAGFNK010000091">
    <property type="protein sequence ID" value="KAI9508437.1"/>
    <property type="molecule type" value="Genomic_DNA"/>
</dbReference>
<reference evidence="1" key="1">
    <citation type="submission" date="2021-03" db="EMBL/GenBank/DDBJ databases">
        <title>Evolutionary priming and transition to the ectomycorrhizal habit in an iconic lineage of mushroom-forming fungi: is preadaptation a requirement?</title>
        <authorList>
            <consortium name="DOE Joint Genome Institute"/>
            <person name="Looney B.P."/>
            <person name="Miyauchi S."/>
            <person name="Morin E."/>
            <person name="Drula E."/>
            <person name="Courty P.E."/>
            <person name="Chicoki N."/>
            <person name="Fauchery L."/>
            <person name="Kohler A."/>
            <person name="Kuo A."/>
            <person name="LaButti K."/>
            <person name="Pangilinan J."/>
            <person name="Lipzen A."/>
            <person name="Riley R."/>
            <person name="Andreopoulos W."/>
            <person name="He G."/>
            <person name="Johnson J."/>
            <person name="Barry K.W."/>
            <person name="Grigoriev I.V."/>
            <person name="Nagy L."/>
            <person name="Hibbett D."/>
            <person name="Henrissat B."/>
            <person name="Matheny P.B."/>
            <person name="Labbe J."/>
            <person name="Martin A.F."/>
        </authorList>
    </citation>
    <scope>NUCLEOTIDE SEQUENCE</scope>
    <source>
        <strain evidence="1">BPL698</strain>
    </source>
</reference>
<evidence type="ECO:0000313" key="2">
    <source>
        <dbReference type="Proteomes" id="UP001207468"/>
    </source>
</evidence>
<accession>A0ACC0UBG0</accession>
<sequence>MSWSWILVCMTDGSPWLHTRGIYHCQPDPVPFSVCPPASAFSLLGLFFAYSHPGVESTWGLYGNVHVLARTAS</sequence>
<proteinExistence type="predicted"/>
<gene>
    <name evidence="1" type="ORF">F5148DRAFT_1196590</name>
</gene>
<name>A0ACC0UBG0_9AGAM</name>
<dbReference type="Proteomes" id="UP001207468">
    <property type="component" value="Unassembled WGS sequence"/>
</dbReference>
<evidence type="ECO:0000313" key="1">
    <source>
        <dbReference type="EMBL" id="KAI9508437.1"/>
    </source>
</evidence>
<keyword evidence="2" id="KW-1185">Reference proteome</keyword>